<dbReference type="STRING" id="885272.JonanDRAFT_1486"/>
<reference evidence="1 2" key="1">
    <citation type="submission" date="2011-11" db="EMBL/GenBank/DDBJ databases">
        <title>The Noncontiguous Finished genome of Jonquetella anthropi DSM 22815.</title>
        <authorList>
            <consortium name="US DOE Joint Genome Institute (JGI-PGF)"/>
            <person name="Lucas S."/>
            <person name="Copeland A."/>
            <person name="Lapidus A."/>
            <person name="Glavina del Rio T."/>
            <person name="Dalin E."/>
            <person name="Tice H."/>
            <person name="Bruce D."/>
            <person name="Goodwin L."/>
            <person name="Pitluck S."/>
            <person name="Peters L."/>
            <person name="Mikhailova N."/>
            <person name="Held B."/>
            <person name="Kyrpides N."/>
            <person name="Mavromatis K."/>
            <person name="Ivanova N."/>
            <person name="Markowitz V."/>
            <person name="Cheng J.-F."/>
            <person name="Hugenholtz P."/>
            <person name="Woyke T."/>
            <person name="Wu D."/>
            <person name="Gronow S."/>
            <person name="Wellnitz S."/>
            <person name="Brambilla E."/>
            <person name="Klenk H.-P."/>
            <person name="Eisen J.A."/>
        </authorList>
    </citation>
    <scope>NUCLEOTIDE SEQUENCE [LARGE SCALE GENOMIC DNA]</scope>
    <source>
        <strain evidence="1 2">DSM 22815</strain>
    </source>
</reference>
<dbReference type="HOGENOM" id="CLU_2093542_0_0_0"/>
<evidence type="ECO:0000313" key="2">
    <source>
        <dbReference type="Proteomes" id="UP000003806"/>
    </source>
</evidence>
<organism evidence="1 2">
    <name type="scientific">Jonquetella anthropi DSM 22815</name>
    <dbReference type="NCBI Taxonomy" id="885272"/>
    <lineage>
        <taxon>Bacteria</taxon>
        <taxon>Thermotogati</taxon>
        <taxon>Synergistota</taxon>
        <taxon>Synergistia</taxon>
        <taxon>Synergistales</taxon>
        <taxon>Dethiosulfovibrionaceae</taxon>
        <taxon>Jonquetella</taxon>
    </lineage>
</organism>
<dbReference type="OrthoDB" id="6408at2"/>
<sequence length="116" mass="12635">MRNLNLIITDRALERLKEIGPECEVYIDQIGMACHSQLVALVKTAEGANFSEADFTKLEKDGVTIWVPDAIEFENDQVEIDLQGIFFMVVPMCLSALIQQPASGGCEGCSGCCGGY</sequence>
<dbReference type="Proteomes" id="UP000003806">
    <property type="component" value="Chromosome"/>
</dbReference>
<evidence type="ECO:0000313" key="1">
    <source>
        <dbReference type="EMBL" id="EHM13848.1"/>
    </source>
</evidence>
<protein>
    <recommendedName>
        <fullName evidence="3">FeS cluster biogenesis domain-containing protein</fullName>
    </recommendedName>
</protein>
<proteinExistence type="predicted"/>
<evidence type="ECO:0008006" key="3">
    <source>
        <dbReference type="Google" id="ProtNLM"/>
    </source>
</evidence>
<gene>
    <name evidence="1" type="ORF">JonanDRAFT_1486</name>
</gene>
<accession>H0UJ21</accession>
<name>H0UJ21_9BACT</name>
<dbReference type="RefSeq" id="WP_008519643.1">
    <property type="nucleotide sequence ID" value="NZ_CM001376.1"/>
</dbReference>
<dbReference type="AlphaFoldDB" id="H0UJ21"/>
<keyword evidence="2" id="KW-1185">Reference proteome</keyword>
<dbReference type="EMBL" id="CM001376">
    <property type="protein sequence ID" value="EHM13848.1"/>
    <property type="molecule type" value="Genomic_DNA"/>
</dbReference>